<proteinExistence type="predicted"/>
<dbReference type="GO" id="GO:0045944">
    <property type="term" value="P:positive regulation of transcription by RNA polymerase II"/>
    <property type="evidence" value="ECO:0007669"/>
    <property type="project" value="UniProtKB-ARBA"/>
</dbReference>
<comment type="subcellular location">
    <subcellularLocation>
        <location evidence="1">Nucleus</location>
    </subcellularLocation>
</comment>
<protein>
    <submittedName>
        <fullName evidence="12">SWI5</fullName>
    </submittedName>
</protein>
<feature type="region of interest" description="Disordered" evidence="10">
    <location>
        <begin position="90"/>
        <end position="116"/>
    </location>
</feature>
<dbReference type="PANTHER" id="PTHR16515:SF49">
    <property type="entry name" value="GASTRULA ZINC FINGER PROTEIN XLCGF49.1-LIKE-RELATED"/>
    <property type="match status" value="1"/>
</dbReference>
<feature type="region of interest" description="Disordered" evidence="10">
    <location>
        <begin position="580"/>
        <end position="664"/>
    </location>
</feature>
<dbReference type="PROSITE" id="PS50157">
    <property type="entry name" value="ZINC_FINGER_C2H2_2"/>
    <property type="match status" value="2"/>
</dbReference>
<dbReference type="InterPro" id="IPR013087">
    <property type="entry name" value="Znf_C2H2_type"/>
</dbReference>
<dbReference type="SUPFAM" id="SSF57667">
    <property type="entry name" value="beta-beta-alpha zinc fingers"/>
    <property type="match status" value="1"/>
</dbReference>
<keyword evidence="8" id="KW-0539">Nucleus</keyword>
<name>A0A8H7ZH74_9ASCO</name>
<dbReference type="PANTHER" id="PTHR16515">
    <property type="entry name" value="PR DOMAIN ZINC FINGER PROTEIN"/>
    <property type="match status" value="1"/>
</dbReference>
<feature type="domain" description="C2H2-type" evidence="11">
    <location>
        <begin position="751"/>
        <end position="780"/>
    </location>
</feature>
<accession>A0A8H7ZH74</accession>
<keyword evidence="7" id="KW-0804">Transcription</keyword>
<keyword evidence="2" id="KW-0479">Metal-binding</keyword>
<organism evidence="12 13">
    <name type="scientific">Candida metapsilosis</name>
    <dbReference type="NCBI Taxonomy" id="273372"/>
    <lineage>
        <taxon>Eukaryota</taxon>
        <taxon>Fungi</taxon>
        <taxon>Dikarya</taxon>
        <taxon>Ascomycota</taxon>
        <taxon>Saccharomycotina</taxon>
        <taxon>Pichiomycetes</taxon>
        <taxon>Debaryomycetaceae</taxon>
        <taxon>Candida/Lodderomyces clade</taxon>
        <taxon>Candida</taxon>
    </lineage>
</organism>
<dbReference type="SMART" id="SM00355">
    <property type="entry name" value="ZnF_C2H2"/>
    <property type="match status" value="2"/>
</dbReference>
<evidence type="ECO:0000256" key="4">
    <source>
        <dbReference type="ARBA" id="ARBA00022771"/>
    </source>
</evidence>
<feature type="region of interest" description="Disordered" evidence="10">
    <location>
        <begin position="398"/>
        <end position="442"/>
    </location>
</feature>
<evidence type="ECO:0000256" key="9">
    <source>
        <dbReference type="PROSITE-ProRule" id="PRU00042"/>
    </source>
</evidence>
<dbReference type="FunFam" id="3.30.160.60:FF:001752">
    <property type="entry name" value="Transcriptional factor SWI5"/>
    <property type="match status" value="1"/>
</dbReference>
<feature type="compositionally biased region" description="Low complexity" evidence="10">
    <location>
        <begin position="35"/>
        <end position="50"/>
    </location>
</feature>
<evidence type="ECO:0000256" key="3">
    <source>
        <dbReference type="ARBA" id="ARBA00022737"/>
    </source>
</evidence>
<comment type="caution">
    <text evidence="12">The sequence shown here is derived from an EMBL/GenBank/DDBJ whole genome shotgun (WGS) entry which is preliminary data.</text>
</comment>
<dbReference type="RefSeq" id="XP_067549605.1">
    <property type="nucleotide sequence ID" value="XM_067691218.1"/>
</dbReference>
<dbReference type="InterPro" id="IPR036236">
    <property type="entry name" value="Znf_C2H2_sf"/>
</dbReference>
<dbReference type="Pfam" id="PF00096">
    <property type="entry name" value="zf-C2H2"/>
    <property type="match status" value="2"/>
</dbReference>
<keyword evidence="13" id="KW-1185">Reference proteome</keyword>
<feature type="compositionally biased region" description="Polar residues" evidence="10">
    <location>
        <begin position="161"/>
        <end position="191"/>
    </location>
</feature>
<evidence type="ECO:0000313" key="13">
    <source>
        <dbReference type="Proteomes" id="UP000669133"/>
    </source>
</evidence>
<dbReference type="Gene3D" id="3.30.160.60">
    <property type="entry name" value="Classic Zinc Finger"/>
    <property type="match status" value="2"/>
</dbReference>
<dbReference type="Proteomes" id="UP000669133">
    <property type="component" value="Unassembled WGS sequence"/>
</dbReference>
<feature type="compositionally biased region" description="Polar residues" evidence="10">
    <location>
        <begin position="408"/>
        <end position="442"/>
    </location>
</feature>
<dbReference type="FunFam" id="3.30.160.60:FF:000145">
    <property type="entry name" value="Zinc finger protein 574"/>
    <property type="match status" value="1"/>
</dbReference>
<keyword evidence="4 9" id="KW-0863">Zinc-finger</keyword>
<keyword evidence="3" id="KW-0677">Repeat</keyword>
<evidence type="ECO:0000313" key="12">
    <source>
        <dbReference type="EMBL" id="KAG5420489.1"/>
    </source>
</evidence>
<evidence type="ECO:0000256" key="7">
    <source>
        <dbReference type="ARBA" id="ARBA00023163"/>
    </source>
</evidence>
<evidence type="ECO:0000256" key="1">
    <source>
        <dbReference type="ARBA" id="ARBA00004123"/>
    </source>
</evidence>
<feature type="region of interest" description="Disordered" evidence="10">
    <location>
        <begin position="161"/>
        <end position="300"/>
    </location>
</feature>
<dbReference type="OrthoDB" id="3437960at2759"/>
<feature type="compositionally biased region" description="Polar residues" evidence="10">
    <location>
        <begin position="580"/>
        <end position="596"/>
    </location>
</feature>
<evidence type="ECO:0000256" key="5">
    <source>
        <dbReference type="ARBA" id="ARBA00022833"/>
    </source>
</evidence>
<evidence type="ECO:0000256" key="6">
    <source>
        <dbReference type="ARBA" id="ARBA00023015"/>
    </source>
</evidence>
<evidence type="ECO:0000256" key="10">
    <source>
        <dbReference type="SAM" id="MobiDB-lite"/>
    </source>
</evidence>
<feature type="compositionally biased region" description="Low complexity" evidence="10">
    <location>
        <begin position="93"/>
        <end position="103"/>
    </location>
</feature>
<evidence type="ECO:0000259" key="11">
    <source>
        <dbReference type="PROSITE" id="PS50157"/>
    </source>
</evidence>
<gene>
    <name evidence="12" type="ORF">I9W82_002370</name>
</gene>
<feature type="compositionally biased region" description="Basic residues" evidence="10">
    <location>
        <begin position="104"/>
        <end position="114"/>
    </location>
</feature>
<feature type="compositionally biased region" description="Low complexity" evidence="10">
    <location>
        <begin position="467"/>
        <end position="482"/>
    </location>
</feature>
<dbReference type="GO" id="GO:0008270">
    <property type="term" value="F:zinc ion binding"/>
    <property type="evidence" value="ECO:0007669"/>
    <property type="project" value="UniProtKB-KW"/>
</dbReference>
<feature type="domain" description="C2H2-type" evidence="11">
    <location>
        <begin position="781"/>
        <end position="808"/>
    </location>
</feature>
<sequence length="888" mass="99968">MEKYIMFGDEGESMRSDLQLNVDNFDQFWLPQDLNNNNNNNANANANANAPDSNNSKLNNDDIDYLFNETLNGLQDLDVPSGFAMNNNGAGGSAAASASASYSHHSRHKSKTHSRQMSGTAIFGFIDHTRDWSFGGNIQSNDFSKPNQQLFGKSIDWRNINPSDLFNDNQGQQLSQQNTTTKASDSQSVNKSAKKDTPSQDVLHFNFEKDPTFGQDDDDDGDDFGTNRLAQSSPIKQVSTPTKSKSNNQNYNHISATQPRTSKQNDYVVTNASPKSYKFPPPAPRAKHNRTEDQMSPSPLHNRAKKYQYRQNETNQVVNSYSAKYLQSLQFVQQQQQQQQQQQKNSLMNDAILQPKMPFEYVDDFEPLLEKCDLLNQSNDEQMGSDMQYVPLPVKEPVYSTKSDKSDNNYQQQEQLMSPAMTQVSSSTKQQEQQSNSAKNQQELQTGNEFVNNLLFNTFLPPPSPPTLSNSNDSPNWQSSPEPQSPSPGRTPSLFQNAQQQQQQDISPLHPSLRGSNVNFYTPMYYNRDQQSQSEAQLPTLLHHIQEEEDDGDDVSPQKSALDQIQLQQQQLNQLSQRYDPSNQLPARQPTISPTRNSNNNSSNNNYLNSSPFATINSSPMRYYTSPNKSTPKVGSQQSPPPPPPPPASSTAQQHDASPDPNATIAQITPLRNSTYLSTPIKSNTNNLLQQFQQQAQPYLEWSPLISPNSKNSLKKQLKDTSPRNRVKKTTLLPPGEIDKYWIGPNENKNFICTYKNCGKVFTRRYNVRSHVQTHLSDRPFGCQFCGKRFVRQHDLNRHLKGHSESKMNKCACGKEFVREDAMKKHQERNICVGGVKGMVNKPSLKKKNYSANGGNSVGGGDIVGIKDDRVSRRLFADLIKEQSLSRV</sequence>
<feature type="compositionally biased region" description="Polar residues" evidence="10">
    <location>
        <begin position="612"/>
        <end position="635"/>
    </location>
</feature>
<evidence type="ECO:0000256" key="8">
    <source>
        <dbReference type="ARBA" id="ARBA00023242"/>
    </source>
</evidence>
<dbReference type="InterPro" id="IPR050331">
    <property type="entry name" value="Zinc_finger"/>
</dbReference>
<reference evidence="12 13" key="1">
    <citation type="submission" date="2020-12" db="EMBL/GenBank/DDBJ databases">
        <title>Effect of drift, selection, and recombination on the evolution of hybrid genomes in Candida yeast pathogens.</title>
        <authorList>
            <person name="Mixao V."/>
            <person name="Ksiezopolska E."/>
            <person name="Saus E."/>
            <person name="Boekhout T."/>
            <person name="Gacser A."/>
            <person name="Gabaldon T."/>
        </authorList>
    </citation>
    <scope>NUCLEOTIDE SEQUENCE [LARGE SCALE GENOMIC DNA]</scope>
    <source>
        <strain evidence="12 13">BP57</strain>
    </source>
</reference>
<feature type="compositionally biased region" description="Low complexity" evidence="10">
    <location>
        <begin position="597"/>
        <end position="611"/>
    </location>
</feature>
<feature type="compositionally biased region" description="Pro residues" evidence="10">
    <location>
        <begin position="639"/>
        <end position="648"/>
    </location>
</feature>
<dbReference type="GO" id="GO:0005634">
    <property type="term" value="C:nucleus"/>
    <property type="evidence" value="ECO:0007669"/>
    <property type="project" value="UniProtKB-SubCell"/>
</dbReference>
<feature type="compositionally biased region" description="Polar residues" evidence="10">
    <location>
        <begin position="228"/>
        <end position="274"/>
    </location>
</feature>
<keyword evidence="6" id="KW-0805">Transcription regulation</keyword>
<dbReference type="PROSITE" id="PS00028">
    <property type="entry name" value="ZINC_FINGER_C2H2_1"/>
    <property type="match status" value="2"/>
</dbReference>
<dbReference type="EMBL" id="JAEOAQ010000002">
    <property type="protein sequence ID" value="KAG5420489.1"/>
    <property type="molecule type" value="Genomic_DNA"/>
</dbReference>
<keyword evidence="5" id="KW-0862">Zinc</keyword>
<dbReference type="GeneID" id="93650999"/>
<evidence type="ECO:0000256" key="2">
    <source>
        <dbReference type="ARBA" id="ARBA00022723"/>
    </source>
</evidence>
<dbReference type="AlphaFoldDB" id="A0A8H7ZH74"/>
<feature type="region of interest" description="Disordered" evidence="10">
    <location>
        <begin position="31"/>
        <end position="57"/>
    </location>
</feature>
<feature type="region of interest" description="Disordered" evidence="10">
    <location>
        <begin position="455"/>
        <end position="515"/>
    </location>
</feature>